<dbReference type="Gene3D" id="3.90.76.10">
    <property type="entry name" value="Dipeptide-binding Protein, Domain 1"/>
    <property type="match status" value="1"/>
</dbReference>
<feature type="signal peptide" evidence="5">
    <location>
        <begin position="1"/>
        <end position="28"/>
    </location>
</feature>
<reference evidence="8" key="1">
    <citation type="submission" date="2024-06" db="EMBL/GenBank/DDBJ databases">
        <authorList>
            <person name="Chang H.C."/>
            <person name="Mun S.Y."/>
        </authorList>
    </citation>
    <scope>NUCLEOTIDE SEQUENCE [LARGE SCALE GENOMIC DNA]</scope>
    <source>
        <strain evidence="8">KT1</strain>
    </source>
</reference>
<comment type="subcellular location">
    <subcellularLocation>
        <location evidence="1">Cell envelope</location>
    </subcellularLocation>
</comment>
<evidence type="ECO:0000256" key="4">
    <source>
        <dbReference type="ARBA" id="ARBA00022729"/>
    </source>
</evidence>
<dbReference type="PIRSF" id="PIRSF002741">
    <property type="entry name" value="MppA"/>
    <property type="match status" value="1"/>
</dbReference>
<accession>A0ABZ0Q515</accession>
<keyword evidence="3" id="KW-0813">Transport</keyword>
<dbReference type="PROSITE" id="PS51257">
    <property type="entry name" value="PROKAR_LIPOPROTEIN"/>
    <property type="match status" value="1"/>
</dbReference>
<name>A0ABZ0Q515_9LACO</name>
<dbReference type="InterPro" id="IPR000914">
    <property type="entry name" value="SBP_5_dom"/>
</dbReference>
<feature type="chain" id="PRO_5046331085" evidence="5">
    <location>
        <begin position="29"/>
        <end position="546"/>
    </location>
</feature>
<dbReference type="RefSeq" id="WP_323707559.1">
    <property type="nucleotide sequence ID" value="NZ_CP104774.1"/>
</dbReference>
<evidence type="ECO:0000256" key="2">
    <source>
        <dbReference type="ARBA" id="ARBA00005695"/>
    </source>
</evidence>
<dbReference type="Pfam" id="PF00496">
    <property type="entry name" value="SBP_bac_5"/>
    <property type="match status" value="1"/>
</dbReference>
<dbReference type="SUPFAM" id="SSF53850">
    <property type="entry name" value="Periplasmic binding protein-like II"/>
    <property type="match status" value="1"/>
</dbReference>
<evidence type="ECO:0000259" key="6">
    <source>
        <dbReference type="Pfam" id="PF00496"/>
    </source>
</evidence>
<dbReference type="EMBL" id="CP104778">
    <property type="protein sequence ID" value="WPC22055.1"/>
    <property type="molecule type" value="Genomic_DNA"/>
</dbReference>
<dbReference type="Proteomes" id="UP001302696">
    <property type="component" value="Chromosome"/>
</dbReference>
<dbReference type="PANTHER" id="PTHR30290">
    <property type="entry name" value="PERIPLASMIC BINDING COMPONENT OF ABC TRANSPORTER"/>
    <property type="match status" value="1"/>
</dbReference>
<proteinExistence type="inferred from homology"/>
<dbReference type="Gene3D" id="3.40.190.10">
    <property type="entry name" value="Periplasmic binding protein-like II"/>
    <property type="match status" value="1"/>
</dbReference>
<keyword evidence="8" id="KW-1185">Reference proteome</keyword>
<dbReference type="Gene3D" id="3.10.105.10">
    <property type="entry name" value="Dipeptide-binding Protein, Domain 3"/>
    <property type="match status" value="1"/>
</dbReference>
<evidence type="ECO:0000256" key="3">
    <source>
        <dbReference type="ARBA" id="ARBA00022448"/>
    </source>
</evidence>
<evidence type="ECO:0000313" key="7">
    <source>
        <dbReference type="EMBL" id="WPC22055.1"/>
    </source>
</evidence>
<dbReference type="CDD" id="cd08504">
    <property type="entry name" value="PBP2_OppA"/>
    <property type="match status" value="1"/>
</dbReference>
<feature type="domain" description="Solute-binding protein family 5" evidence="6">
    <location>
        <begin position="80"/>
        <end position="458"/>
    </location>
</feature>
<evidence type="ECO:0000256" key="1">
    <source>
        <dbReference type="ARBA" id="ARBA00004196"/>
    </source>
</evidence>
<dbReference type="InterPro" id="IPR039424">
    <property type="entry name" value="SBP_5"/>
</dbReference>
<protein>
    <submittedName>
        <fullName evidence="7">Peptide ABC transporter substrate-binding protein</fullName>
    </submittedName>
</protein>
<evidence type="ECO:0000256" key="5">
    <source>
        <dbReference type="SAM" id="SignalP"/>
    </source>
</evidence>
<organism evidence="7 8">
    <name type="scientific">Pediococcus inopinatus</name>
    <dbReference type="NCBI Taxonomy" id="114090"/>
    <lineage>
        <taxon>Bacteria</taxon>
        <taxon>Bacillati</taxon>
        <taxon>Bacillota</taxon>
        <taxon>Bacilli</taxon>
        <taxon>Lactobacillales</taxon>
        <taxon>Lactobacillaceae</taxon>
        <taxon>Pediococcus</taxon>
    </lineage>
</organism>
<sequence length="546" mass="60323">MDRKWKVSVFFVAAAMLLAGCGSKGASAGTHKYATKQSYNLMANTEVETMDPSLADDSASLLQLNNTNEGLYHPNKNGKLVAEAATKTKVSKDGLTYTFTLHKGMKWSNGDPVTAQNFVYGWQRTVDPDTKAPNAFLFAPIKNANAIMNDKKSAKTLGVKAVNKTTFKVTLSKPAPYLKQMTALPAFFPQDKKVVEKYGKSYGTTSAKTVYNGPFVQEGWTGSNLTWKMKKNTKYWDKKVVHLSTVNMQVVQNSSTALNLYQVKKLDDISLSGEQATQEKSNKDFYSSLANSMTYAVYNFKNQAMQNINIRRALSLVLNREQVTSKVLADGSIAPKEFVPSKLTENPKTGTDFATDAEVANTTTQNKKLAKKYWAKGMKQLGKTKLTIQLMCWDEGTNSQVAEYMQSEINQTLNGADVKVSTLPKKSAITKMSSHTGFDMALTGWSPDFVDLMDVLQLEQTGNPYNFGSFSNKTFDKYMKAAITTDANDSQARYDDYVKAEKVLMKQQGVAVIDQGASTYLHNPKVKNAVSTTDGGTYLKNAYVTK</sequence>
<comment type="similarity">
    <text evidence="2">Belongs to the bacterial solute-binding protein 5 family.</text>
</comment>
<keyword evidence="4 5" id="KW-0732">Signal</keyword>
<dbReference type="PANTHER" id="PTHR30290:SF10">
    <property type="entry name" value="PERIPLASMIC OLIGOPEPTIDE-BINDING PROTEIN-RELATED"/>
    <property type="match status" value="1"/>
</dbReference>
<evidence type="ECO:0000313" key="8">
    <source>
        <dbReference type="Proteomes" id="UP001302696"/>
    </source>
</evidence>
<gene>
    <name evidence="7" type="ORF">N6G96_02225</name>
</gene>
<dbReference type="InterPro" id="IPR030678">
    <property type="entry name" value="Peptide/Ni-bd"/>
</dbReference>